<dbReference type="PROSITE" id="PS01186">
    <property type="entry name" value="EGF_2"/>
    <property type="match status" value="1"/>
</dbReference>
<feature type="compositionally biased region" description="Basic and acidic residues" evidence="7">
    <location>
        <begin position="58"/>
        <end position="75"/>
    </location>
</feature>
<name>A0ABD3ARK9_9GENT</name>
<dbReference type="CDD" id="cd00055">
    <property type="entry name" value="EGF_Lam"/>
    <property type="match status" value="1"/>
</dbReference>
<dbReference type="Proteomes" id="UP001630127">
    <property type="component" value="Unassembled WGS sequence"/>
</dbReference>
<dbReference type="Pfam" id="PF03016">
    <property type="entry name" value="Exostosin_GT47"/>
    <property type="match status" value="1"/>
</dbReference>
<evidence type="ECO:0000313" key="10">
    <source>
        <dbReference type="Proteomes" id="UP001630127"/>
    </source>
</evidence>
<dbReference type="PANTHER" id="PTHR11062:SF268">
    <property type="entry name" value="FAMILY PROTEIN, PUTATIVE, EXPRESSED-RELATED"/>
    <property type="match status" value="1"/>
</dbReference>
<evidence type="ECO:0000256" key="3">
    <source>
        <dbReference type="ARBA" id="ARBA00022676"/>
    </source>
</evidence>
<reference evidence="9 10" key="1">
    <citation type="submission" date="2024-11" db="EMBL/GenBank/DDBJ databases">
        <title>A near-complete genome assembly of Cinchona calisaya.</title>
        <authorList>
            <person name="Lian D.C."/>
            <person name="Zhao X.W."/>
            <person name="Wei L."/>
        </authorList>
    </citation>
    <scope>NUCLEOTIDE SEQUENCE [LARGE SCALE GENOMIC DNA]</scope>
    <source>
        <tissue evidence="9">Nenye</tissue>
    </source>
</reference>
<organism evidence="9 10">
    <name type="scientific">Cinchona calisaya</name>
    <dbReference type="NCBI Taxonomy" id="153742"/>
    <lineage>
        <taxon>Eukaryota</taxon>
        <taxon>Viridiplantae</taxon>
        <taxon>Streptophyta</taxon>
        <taxon>Embryophyta</taxon>
        <taxon>Tracheophyta</taxon>
        <taxon>Spermatophyta</taxon>
        <taxon>Magnoliopsida</taxon>
        <taxon>eudicotyledons</taxon>
        <taxon>Gunneridae</taxon>
        <taxon>Pentapetalae</taxon>
        <taxon>asterids</taxon>
        <taxon>lamiids</taxon>
        <taxon>Gentianales</taxon>
        <taxon>Rubiaceae</taxon>
        <taxon>Cinchonoideae</taxon>
        <taxon>Cinchoneae</taxon>
        <taxon>Cinchona</taxon>
    </lineage>
</organism>
<feature type="disulfide bond" evidence="6">
    <location>
        <begin position="176"/>
        <end position="185"/>
    </location>
</feature>
<comment type="caution">
    <text evidence="9">The sequence shown here is derived from an EMBL/GenBank/DDBJ whole genome shotgun (WGS) entry which is preliminary data.</text>
</comment>
<dbReference type="InterPro" id="IPR004263">
    <property type="entry name" value="Exostosin"/>
</dbReference>
<keyword evidence="4" id="KW-0735">Signal-anchor</keyword>
<keyword evidence="6" id="KW-1015">Disulfide bond</keyword>
<evidence type="ECO:0000256" key="2">
    <source>
        <dbReference type="ARBA" id="ARBA00010271"/>
    </source>
</evidence>
<keyword evidence="6" id="KW-0245">EGF-like domain</keyword>
<dbReference type="EMBL" id="JBJUIK010000003">
    <property type="protein sequence ID" value="KAL3533835.1"/>
    <property type="molecule type" value="Genomic_DNA"/>
</dbReference>
<keyword evidence="3" id="KW-0328">Glycosyltransferase</keyword>
<dbReference type="PROSITE" id="PS50026">
    <property type="entry name" value="EGF_3"/>
    <property type="match status" value="1"/>
</dbReference>
<keyword evidence="10" id="KW-1185">Reference proteome</keyword>
<evidence type="ECO:0000256" key="5">
    <source>
        <dbReference type="ARBA" id="ARBA00023034"/>
    </source>
</evidence>
<dbReference type="InterPro" id="IPR000742">
    <property type="entry name" value="EGF"/>
</dbReference>
<feature type="region of interest" description="Disordered" evidence="7">
    <location>
        <begin position="56"/>
        <end position="85"/>
    </location>
</feature>
<dbReference type="PANTHER" id="PTHR11062">
    <property type="entry name" value="EXOSTOSIN HEPARAN SULFATE GLYCOSYLTRANSFERASE -RELATED"/>
    <property type="match status" value="1"/>
</dbReference>
<evidence type="ECO:0000256" key="4">
    <source>
        <dbReference type="ARBA" id="ARBA00022968"/>
    </source>
</evidence>
<evidence type="ECO:0000259" key="8">
    <source>
        <dbReference type="PROSITE" id="PS50026"/>
    </source>
</evidence>
<sequence>MYSFQKWSSWSLVAVIATVVALVSAVHLFLSPGSPSLDDFGASQVDILQNSSVQVTGSREEGKNIVPDNRSKDANKPVNGSIDGSKQINASVEQGKDNKNQMQLPIVDLKVQYPADSQNAVVYRGAPWKAEIGRWLSGCYPNTAAVKIVEEINGKSCKNDCSGQGICNRQLGQCRCFHGFGGEGCSKRLQLNCNFSGSKEDPYGRWVVSICSAHCDTTRAMCFCGEGTKYPNRPVAEGCGFVINPPSEPGGPSLADWTKADVDVFTTNGSRRGWCNVNPKEAYDGKVHFKEECDCKYDGLWGRFCEVPVQSVCINQCAGHGYCRGGFCQCGKGWYGADCSIPSVLSSVTEWPKWLRPAQINVPDNAQQTGKLDNLNAIVEKKRPLIYVYDLPPEFNSLLLEGRHFKLECVNRIYDARNATIWTDLLYGAQMALYESILASPHRTLNGEEADYFFVPVLDSCIITRADDAPHISMQEHSGLRSSLTLEFYKKAYDHIITQYPYWNRSSGRDHIWSFMWDEGACSAPKEIWNSMMLVHWGNTNSKHNHSTTAYWADNWDPISSERRGNHPCFDPDKDLVVPAWKQPDAHALQAKLWSWPGEKRKTFFYFNGNLGPAYEHGRPEDTYSMGIRQKVAAEFGSSPNKKGELGKQHAPDVVVTSLRTDHYHEELASSIFCGVMPGDGWSGRMEDSIFQGCIPVVIQDGIYLPYENVLNYKSFAVRIKEDEIPNLINILRGFNETEIELKLANVKKIWQRFVYRDSVLLEAERQKIALGLVEDWAMEFSQLLEDDVFATFIQVLHYKLHNDPWRRELNHTNKDYGLPRECLMRS</sequence>
<feature type="disulfide bond" evidence="6">
    <location>
        <begin position="157"/>
        <end position="167"/>
    </location>
</feature>
<accession>A0ABD3ARK9</accession>
<keyword evidence="4" id="KW-0812">Transmembrane</keyword>
<dbReference type="GO" id="GO:0016757">
    <property type="term" value="F:glycosyltransferase activity"/>
    <property type="evidence" value="ECO:0007669"/>
    <property type="project" value="UniProtKB-KW"/>
</dbReference>
<proteinExistence type="inferred from homology"/>
<dbReference type="InterPro" id="IPR040911">
    <property type="entry name" value="Exostosin_GT47"/>
</dbReference>
<gene>
    <name evidence="9" type="ORF">ACH5RR_007356</name>
</gene>
<feature type="domain" description="EGF-like" evidence="8">
    <location>
        <begin position="153"/>
        <end position="186"/>
    </location>
</feature>
<dbReference type="AlphaFoldDB" id="A0ABD3ARK9"/>
<evidence type="ECO:0000256" key="7">
    <source>
        <dbReference type="SAM" id="MobiDB-lite"/>
    </source>
</evidence>
<protein>
    <recommendedName>
        <fullName evidence="8">EGF-like domain-containing protein</fullName>
    </recommendedName>
</protein>
<dbReference type="GO" id="GO:0000139">
    <property type="term" value="C:Golgi membrane"/>
    <property type="evidence" value="ECO:0007669"/>
    <property type="project" value="UniProtKB-SubCell"/>
</dbReference>
<comment type="similarity">
    <text evidence="2">Belongs to the glycosyltransferase 47 family.</text>
</comment>
<dbReference type="InterPro" id="IPR002049">
    <property type="entry name" value="LE_dom"/>
</dbReference>
<keyword evidence="3" id="KW-0808">Transferase</keyword>
<keyword evidence="5" id="KW-0333">Golgi apparatus</keyword>
<comment type="caution">
    <text evidence="6">Lacks conserved residue(s) required for the propagation of feature annotation.</text>
</comment>
<dbReference type="Gene3D" id="2.60.120.260">
    <property type="entry name" value="Galactose-binding domain-like"/>
    <property type="match status" value="1"/>
</dbReference>
<evidence type="ECO:0000256" key="1">
    <source>
        <dbReference type="ARBA" id="ARBA00004323"/>
    </source>
</evidence>
<comment type="subcellular location">
    <subcellularLocation>
        <location evidence="1">Golgi apparatus membrane</location>
        <topology evidence="1">Single-pass type II membrane protein</topology>
    </subcellularLocation>
</comment>
<dbReference type="PROSITE" id="PS00022">
    <property type="entry name" value="EGF_1"/>
    <property type="match status" value="1"/>
</dbReference>
<evidence type="ECO:0000256" key="6">
    <source>
        <dbReference type="PROSITE-ProRule" id="PRU00076"/>
    </source>
</evidence>
<evidence type="ECO:0000313" key="9">
    <source>
        <dbReference type="EMBL" id="KAL3533835.1"/>
    </source>
</evidence>